<dbReference type="EMBL" id="RJKN01000009">
    <property type="protein sequence ID" value="ROP26930.1"/>
    <property type="molecule type" value="Genomic_DNA"/>
</dbReference>
<dbReference type="Proteomes" id="UP000276232">
    <property type="component" value="Unassembled WGS sequence"/>
</dbReference>
<evidence type="ECO:0000259" key="2">
    <source>
        <dbReference type="Pfam" id="PF08818"/>
    </source>
</evidence>
<accession>A0A3N1G9L2</accession>
<dbReference type="Gene3D" id="3.90.1150.200">
    <property type="match status" value="1"/>
</dbReference>
<feature type="domain" description="YdhG-like" evidence="2">
    <location>
        <begin position="39"/>
        <end position="130"/>
    </location>
</feature>
<evidence type="ECO:0000313" key="3">
    <source>
        <dbReference type="EMBL" id="ROP26930.1"/>
    </source>
</evidence>
<organism evidence="3 4">
    <name type="scientific">Pseudokineococcus lusitanus</name>
    <dbReference type="NCBI Taxonomy" id="763993"/>
    <lineage>
        <taxon>Bacteria</taxon>
        <taxon>Bacillati</taxon>
        <taxon>Actinomycetota</taxon>
        <taxon>Actinomycetes</taxon>
        <taxon>Kineosporiales</taxon>
        <taxon>Kineosporiaceae</taxon>
        <taxon>Pseudokineococcus</taxon>
    </lineage>
</organism>
<dbReference type="InterPro" id="IPR014922">
    <property type="entry name" value="YdhG-like"/>
</dbReference>
<gene>
    <name evidence="3" type="ORF">EDC03_3167</name>
</gene>
<dbReference type="OrthoDB" id="3236524at2"/>
<sequence length="166" mass="18199">MVGTAGPPTPPPRRPEELTTADSPTTTDEYLEGLEPPARAELQRIRALVLTVVPGVTESISYRMPTMTYRGRALVHVTASKKHLSLHPSPWSIEEHADRLAGYDTTAHVVRFTPATALPTDLLEDLVRHHVRQIDDDRHRAGPAGSATGDLLRPAVGGRPHRLDDM</sequence>
<reference evidence="3 4" key="1">
    <citation type="journal article" date="2015" name="Stand. Genomic Sci.">
        <title>Genomic Encyclopedia of Bacterial and Archaeal Type Strains, Phase III: the genomes of soil and plant-associated and newly described type strains.</title>
        <authorList>
            <person name="Whitman W.B."/>
            <person name="Woyke T."/>
            <person name="Klenk H.P."/>
            <person name="Zhou Y."/>
            <person name="Lilburn T.G."/>
            <person name="Beck B.J."/>
            <person name="De Vos P."/>
            <person name="Vandamme P."/>
            <person name="Eisen J.A."/>
            <person name="Garrity G."/>
            <person name="Hugenholtz P."/>
            <person name="Kyrpides N.C."/>
        </authorList>
    </citation>
    <scope>NUCLEOTIDE SEQUENCE [LARGE SCALE GENOMIC DNA]</scope>
    <source>
        <strain evidence="3 4">CECT 7306</strain>
    </source>
</reference>
<evidence type="ECO:0000313" key="4">
    <source>
        <dbReference type="Proteomes" id="UP000276232"/>
    </source>
</evidence>
<dbReference type="RefSeq" id="WP_123381220.1">
    <property type="nucleotide sequence ID" value="NZ_RJKN01000009.1"/>
</dbReference>
<proteinExistence type="predicted"/>
<feature type="region of interest" description="Disordered" evidence="1">
    <location>
        <begin position="1"/>
        <end position="26"/>
    </location>
</feature>
<feature type="region of interest" description="Disordered" evidence="1">
    <location>
        <begin position="135"/>
        <end position="166"/>
    </location>
</feature>
<comment type="caution">
    <text evidence="3">The sequence shown here is derived from an EMBL/GenBank/DDBJ whole genome shotgun (WGS) entry which is preliminary data.</text>
</comment>
<dbReference type="InParanoid" id="A0A3N1G9L2"/>
<dbReference type="Pfam" id="PF08818">
    <property type="entry name" value="DUF1801"/>
    <property type="match status" value="1"/>
</dbReference>
<name>A0A3N1G9L2_9ACTN</name>
<dbReference type="SUPFAM" id="SSF159888">
    <property type="entry name" value="YdhG-like"/>
    <property type="match status" value="1"/>
</dbReference>
<keyword evidence="4" id="KW-1185">Reference proteome</keyword>
<protein>
    <submittedName>
        <fullName evidence="3">Uncharacterized protein YdhG (YjbR/CyaY superfamily)</fullName>
    </submittedName>
</protein>
<dbReference type="AlphaFoldDB" id="A0A3N1G9L2"/>
<evidence type="ECO:0000256" key="1">
    <source>
        <dbReference type="SAM" id="MobiDB-lite"/>
    </source>
</evidence>